<dbReference type="SUPFAM" id="SSF53335">
    <property type="entry name" value="S-adenosyl-L-methionine-dependent methyltransferases"/>
    <property type="match status" value="1"/>
</dbReference>
<dbReference type="PANTHER" id="PTHR43317">
    <property type="entry name" value="THERMOSPERMINE SYNTHASE ACAULIS5"/>
    <property type="match status" value="1"/>
</dbReference>
<dbReference type="OrthoDB" id="9793351at2"/>
<protein>
    <submittedName>
        <fullName evidence="2">Spermidine synthase</fullName>
    </submittedName>
</protein>
<evidence type="ECO:0000256" key="1">
    <source>
        <dbReference type="ARBA" id="ARBA00023115"/>
    </source>
</evidence>
<comment type="caution">
    <text evidence="2">The sequence shown here is derived from an EMBL/GenBank/DDBJ whole genome shotgun (WGS) entry which is preliminary data.</text>
</comment>
<dbReference type="PANTHER" id="PTHR43317:SF3">
    <property type="entry name" value="BLR2883 PROTEIN"/>
    <property type="match status" value="1"/>
</dbReference>
<dbReference type="AlphaFoldDB" id="A0A6I4TGA3"/>
<dbReference type="Gene3D" id="3.40.50.150">
    <property type="entry name" value="Vaccinia Virus protein VP39"/>
    <property type="match status" value="1"/>
</dbReference>
<dbReference type="Pfam" id="PF01564">
    <property type="entry name" value="Spermine_synth"/>
    <property type="match status" value="1"/>
</dbReference>
<sequence>MIQRELLGSAQVPGGERLDLYRHDADFMIVLGHNELMSTRRWGSEVALAEMALDRLPHAAAPHLLIGGYGMGFTLRAALARMGSGGRVTVAELVPEIVEWARGPMAELAAGCLDDHRVTLRMGDVSTAIRERPHAWDAILLDVDNGPDGLVRAENDALYSPQGLRAARHALRPGGVLAIWSAAPDPAFARRLGKSGFEVDEVSVSARIGGKGPRHTIWFATPP</sequence>
<organism evidence="2 3">
    <name type="scientific">Tsuneonella aeria</name>
    <dbReference type="NCBI Taxonomy" id="1837929"/>
    <lineage>
        <taxon>Bacteria</taxon>
        <taxon>Pseudomonadati</taxon>
        <taxon>Pseudomonadota</taxon>
        <taxon>Alphaproteobacteria</taxon>
        <taxon>Sphingomonadales</taxon>
        <taxon>Erythrobacteraceae</taxon>
        <taxon>Tsuneonella</taxon>
    </lineage>
</organism>
<evidence type="ECO:0000313" key="2">
    <source>
        <dbReference type="EMBL" id="MXO75528.1"/>
    </source>
</evidence>
<accession>A0A6I4TGA3</accession>
<dbReference type="GO" id="GO:0006596">
    <property type="term" value="P:polyamine biosynthetic process"/>
    <property type="evidence" value="ECO:0007669"/>
    <property type="project" value="UniProtKB-KW"/>
</dbReference>
<keyword evidence="3" id="KW-1185">Reference proteome</keyword>
<keyword evidence="1" id="KW-0620">Polyamine biosynthesis</keyword>
<reference evidence="2 3" key="1">
    <citation type="submission" date="2019-12" db="EMBL/GenBank/DDBJ databases">
        <title>Genomic-based taxomic classification of the family Erythrobacteraceae.</title>
        <authorList>
            <person name="Xu L."/>
        </authorList>
    </citation>
    <scope>NUCLEOTIDE SEQUENCE [LARGE SCALE GENOMIC DNA]</scope>
    <source>
        <strain evidence="2 3">100921-2</strain>
    </source>
</reference>
<dbReference type="InterPro" id="IPR029063">
    <property type="entry name" value="SAM-dependent_MTases_sf"/>
</dbReference>
<evidence type="ECO:0000313" key="3">
    <source>
        <dbReference type="Proteomes" id="UP000439522"/>
    </source>
</evidence>
<name>A0A6I4TGA3_9SPHN</name>
<dbReference type="EMBL" id="WTZA01000001">
    <property type="protein sequence ID" value="MXO75528.1"/>
    <property type="molecule type" value="Genomic_DNA"/>
</dbReference>
<proteinExistence type="predicted"/>
<dbReference type="RefSeq" id="WP_160611161.1">
    <property type="nucleotide sequence ID" value="NZ_WTZA01000001.1"/>
</dbReference>
<dbReference type="CDD" id="cd02440">
    <property type="entry name" value="AdoMet_MTases"/>
    <property type="match status" value="1"/>
</dbReference>
<gene>
    <name evidence="2" type="ORF">GRI40_09900</name>
</gene>
<dbReference type="Proteomes" id="UP000439522">
    <property type="component" value="Unassembled WGS sequence"/>
</dbReference>